<reference evidence="1 2" key="1">
    <citation type="submission" date="2018-12" db="EMBL/GenBank/DDBJ databases">
        <title>The Draft Genome Sequence of the Soil Bacterium Pedobacter tournemirensis R1.</title>
        <authorList>
            <person name="He J."/>
        </authorList>
    </citation>
    <scope>NUCLEOTIDE SEQUENCE [LARGE SCALE GENOMIC DNA]</scope>
    <source>
        <strain evidence="1 2">R1</strain>
    </source>
</reference>
<gene>
    <name evidence="1" type="ORF">EKH83_06730</name>
</gene>
<dbReference type="Proteomes" id="UP000290848">
    <property type="component" value="Unassembled WGS sequence"/>
</dbReference>
<dbReference type="EMBL" id="RXOC01000003">
    <property type="protein sequence ID" value="RXF71375.1"/>
    <property type="molecule type" value="Genomic_DNA"/>
</dbReference>
<protein>
    <submittedName>
        <fullName evidence="1">Uncharacterized protein</fullName>
    </submittedName>
</protein>
<dbReference type="RefSeq" id="WP_128768620.1">
    <property type="nucleotide sequence ID" value="NZ_RXOC01000003.1"/>
</dbReference>
<dbReference type="AlphaFoldDB" id="A0A4Q0MDR2"/>
<proteinExistence type="predicted"/>
<evidence type="ECO:0000313" key="2">
    <source>
        <dbReference type="Proteomes" id="UP000290848"/>
    </source>
</evidence>
<sequence>MELNKNNGNWEKDAPALAAVERTNPFTVPLNYFENMQDQLQSRMAITESSWDGGNTPFTVPEGYFDTLGDRIMSAVKAESFKEEMSENGFSVPHNYFVNLEESIIKKAEALNAAPSKTVRRLVPAWMKYAAAACITTVTGSVIFFSQQNNTLESKLSKIPENDIVTYLQAYSDTGDFPVIVENLEKNIVATETGASLSDREIEQYLESTL</sequence>
<comment type="caution">
    <text evidence="1">The sequence shown here is derived from an EMBL/GenBank/DDBJ whole genome shotgun (WGS) entry which is preliminary data.</text>
</comment>
<organism evidence="1 2">
    <name type="scientific">Arcticibacter tournemirensis</name>
    <dbReference type="NCBI Taxonomy" id="699437"/>
    <lineage>
        <taxon>Bacteria</taxon>
        <taxon>Pseudomonadati</taxon>
        <taxon>Bacteroidota</taxon>
        <taxon>Sphingobacteriia</taxon>
        <taxon>Sphingobacteriales</taxon>
        <taxon>Sphingobacteriaceae</taxon>
        <taxon>Arcticibacter</taxon>
    </lineage>
</organism>
<evidence type="ECO:0000313" key="1">
    <source>
        <dbReference type="EMBL" id="RXF71375.1"/>
    </source>
</evidence>
<accession>A0A4Q0MDR2</accession>
<name>A0A4Q0MDR2_9SPHI</name>